<dbReference type="PANTHER" id="PTHR33337">
    <property type="entry name" value="GFA DOMAIN-CONTAINING PROTEIN"/>
    <property type="match status" value="1"/>
</dbReference>
<protein>
    <recommendedName>
        <fullName evidence="5">CENP-V/GFA domain-containing protein</fullName>
    </recommendedName>
</protein>
<keyword evidence="4" id="KW-0456">Lyase</keyword>
<sequence>MADNLIAGECLCGVVRFHISGAFESFFLCHCSRCRKDSGSAHSANLFSTTATVTWRSGEESIKTFRLSGTRHTKSFCSECGSALPIALPELGLLVVPAGSLDSRIDIQPNAHICYSSRANWDHDLTSIEKIDELPG</sequence>
<dbReference type="PROSITE" id="PS51891">
    <property type="entry name" value="CENP_V_GFA"/>
    <property type="match status" value="1"/>
</dbReference>
<dbReference type="EMBL" id="CP010643">
    <property type="protein sequence ID" value="ATG36663.1"/>
    <property type="molecule type" value="Genomic_DNA"/>
</dbReference>
<dbReference type="InterPro" id="IPR011057">
    <property type="entry name" value="Mss4-like_sf"/>
</dbReference>
<reference evidence="6 7" key="2">
    <citation type="journal article" date="2017" name="Genome Biol. Evol.">
        <title>Trajectories and Drivers of Genome Evolution in Surface-Associated Marine Phaeobacter.</title>
        <authorList>
            <person name="Freese H.M."/>
            <person name="Sikorski J."/>
            <person name="Bunk B."/>
            <person name="Scheuner C."/>
            <person name="Meier-Kolthoff J.P."/>
            <person name="Sproer C."/>
            <person name="Gram L."/>
            <person name="Overmann J."/>
        </authorList>
    </citation>
    <scope>NUCLEOTIDE SEQUENCE [LARGE SCALE GENOMIC DNA]</scope>
    <source>
        <strain evidence="6 7">P36</strain>
    </source>
</reference>
<reference evidence="6 7" key="1">
    <citation type="journal article" date="2017" name="Front. Microbiol.">
        <title>Phaeobacter piscinae sp. nov., a species of the Roseobacter group and potential aquaculture probiont.</title>
        <authorList>
            <person name="Sonnenschein E.C."/>
            <person name="Phippen C.B.W."/>
            <person name="Nielsen K.F."/>
            <person name="Mateiu R.V."/>
            <person name="Melchiorsen J."/>
            <person name="Gram L."/>
            <person name="Overmann J."/>
            <person name="Freese H.M."/>
        </authorList>
    </citation>
    <scope>NUCLEOTIDE SEQUENCE [LARGE SCALE GENOMIC DNA]</scope>
    <source>
        <strain evidence="6 7">P36</strain>
    </source>
</reference>
<dbReference type="PANTHER" id="PTHR33337:SF40">
    <property type="entry name" value="CENP-V_GFA DOMAIN-CONTAINING PROTEIN-RELATED"/>
    <property type="match status" value="1"/>
</dbReference>
<keyword evidence="2" id="KW-0479">Metal-binding</keyword>
<feature type="domain" description="CENP-V/GFA" evidence="5">
    <location>
        <begin position="6"/>
        <end position="122"/>
    </location>
</feature>
<keyword evidence="7" id="KW-1185">Reference proteome</keyword>
<dbReference type="InterPro" id="IPR006913">
    <property type="entry name" value="CENP-V/GFA"/>
</dbReference>
<evidence type="ECO:0000313" key="7">
    <source>
        <dbReference type="Proteomes" id="UP000218891"/>
    </source>
</evidence>
<evidence type="ECO:0000313" key="6">
    <source>
        <dbReference type="EMBL" id="ATG36663.1"/>
    </source>
</evidence>
<evidence type="ECO:0000256" key="2">
    <source>
        <dbReference type="ARBA" id="ARBA00022723"/>
    </source>
</evidence>
<evidence type="ECO:0000259" key="5">
    <source>
        <dbReference type="PROSITE" id="PS51891"/>
    </source>
</evidence>
<evidence type="ECO:0000256" key="4">
    <source>
        <dbReference type="ARBA" id="ARBA00023239"/>
    </source>
</evidence>
<name>A0ABN5DI58_9RHOB</name>
<evidence type="ECO:0000256" key="1">
    <source>
        <dbReference type="ARBA" id="ARBA00005495"/>
    </source>
</evidence>
<proteinExistence type="inferred from homology"/>
<gene>
    <name evidence="6" type="ORF">PhaeoP36_02551</name>
</gene>
<reference evidence="6 7" key="3">
    <citation type="journal article" date="2017" name="Int. J. Syst. Evol. Microbiol.">
        <title>Adaptation of Surface-Associated Bacteria to the Open Ocean: A Genomically Distinct Subpopulation of Phaeobacter gallaeciensis Colonizes Pacific Mesozooplankton.</title>
        <authorList>
            <person name="Freese H.M."/>
            <person name="Methner A."/>
            <person name="Overmann J."/>
        </authorList>
    </citation>
    <scope>NUCLEOTIDE SEQUENCE [LARGE SCALE GENOMIC DNA]</scope>
    <source>
        <strain evidence="6 7">P36</strain>
    </source>
</reference>
<reference evidence="6 7" key="4">
    <citation type="journal article" date="2018" name="Environ. Microbiol. Rep.">
        <title>Phylogenetic distribution of roseobacticides in the Roseobacter group and their effect on microalgae.</title>
        <authorList>
            <person name="Sonnenschein E.C."/>
            <person name="Phippen C.B."/>
            <person name="Bentzon-Tilia M."/>
            <person name="Rasmussen S.A."/>
            <person name="Nielsen K.F."/>
            <person name="Gram L."/>
        </authorList>
    </citation>
    <scope>NUCLEOTIDE SEQUENCE [LARGE SCALE GENOMIC DNA]</scope>
    <source>
        <strain evidence="6 7">P36</strain>
    </source>
</reference>
<dbReference type="Proteomes" id="UP000218891">
    <property type="component" value="Chromosome"/>
</dbReference>
<dbReference type="RefSeq" id="WP_096869337.1">
    <property type="nucleotide sequence ID" value="NZ_CP010643.1"/>
</dbReference>
<keyword evidence="3" id="KW-0862">Zinc</keyword>
<evidence type="ECO:0000256" key="3">
    <source>
        <dbReference type="ARBA" id="ARBA00022833"/>
    </source>
</evidence>
<accession>A0ABN5DI58</accession>
<comment type="similarity">
    <text evidence="1">Belongs to the Gfa family.</text>
</comment>
<organism evidence="6 7">
    <name type="scientific">Phaeobacter piscinae</name>
    <dbReference type="NCBI Taxonomy" id="1580596"/>
    <lineage>
        <taxon>Bacteria</taxon>
        <taxon>Pseudomonadati</taxon>
        <taxon>Pseudomonadota</taxon>
        <taxon>Alphaproteobacteria</taxon>
        <taxon>Rhodobacterales</taxon>
        <taxon>Roseobacteraceae</taxon>
        <taxon>Phaeobacter</taxon>
    </lineage>
</organism>
<dbReference type="Gene3D" id="3.90.1590.10">
    <property type="entry name" value="glutathione-dependent formaldehyde- activating enzyme (gfa)"/>
    <property type="match status" value="1"/>
</dbReference>
<dbReference type="SUPFAM" id="SSF51316">
    <property type="entry name" value="Mss4-like"/>
    <property type="match status" value="1"/>
</dbReference>
<dbReference type="Pfam" id="PF04828">
    <property type="entry name" value="GFA"/>
    <property type="match status" value="1"/>
</dbReference>